<name>C6BYS5_MARSD</name>
<dbReference type="Pfam" id="PF00389">
    <property type="entry name" value="2-Hacid_dh"/>
    <property type="match status" value="1"/>
</dbReference>
<evidence type="ECO:0000259" key="5">
    <source>
        <dbReference type="Pfam" id="PF00389"/>
    </source>
</evidence>
<dbReference type="PROSITE" id="PS00671">
    <property type="entry name" value="D_2_HYDROXYACID_DH_3"/>
    <property type="match status" value="1"/>
</dbReference>
<accession>C6BYS5</accession>
<dbReference type="Gene3D" id="3.40.50.720">
    <property type="entry name" value="NAD(P)-binding Rossmann-like Domain"/>
    <property type="match status" value="2"/>
</dbReference>
<evidence type="ECO:0000313" key="7">
    <source>
        <dbReference type="EMBL" id="ACS80682.1"/>
    </source>
</evidence>
<feature type="domain" description="D-isomer specific 2-hydroxyacid dehydrogenase NAD-binding" evidence="6">
    <location>
        <begin position="107"/>
        <end position="287"/>
    </location>
</feature>
<dbReference type="InterPro" id="IPR006140">
    <property type="entry name" value="D-isomer_DH_NAD-bd"/>
</dbReference>
<evidence type="ECO:0000313" key="8">
    <source>
        <dbReference type="Proteomes" id="UP000002601"/>
    </source>
</evidence>
<keyword evidence="2 4" id="KW-0560">Oxidoreductase</keyword>
<proteinExistence type="inferred from homology"/>
<dbReference type="Pfam" id="PF02826">
    <property type="entry name" value="2-Hacid_dh_C"/>
    <property type="match status" value="1"/>
</dbReference>
<dbReference type="AlphaFoldDB" id="C6BYS5"/>
<dbReference type="Proteomes" id="UP000002601">
    <property type="component" value="Chromosome"/>
</dbReference>
<dbReference type="EMBL" id="CP001649">
    <property type="protein sequence ID" value="ACS80682.1"/>
    <property type="molecule type" value="Genomic_DNA"/>
</dbReference>
<dbReference type="InterPro" id="IPR029753">
    <property type="entry name" value="D-isomer_DH_CS"/>
</dbReference>
<organism evidence="7 8">
    <name type="scientific">Maridesulfovibrio salexigens (strain ATCC 14822 / DSM 2638 / NCIMB 8403 / VKM B-1763)</name>
    <name type="common">Desulfovibrio salexigens</name>
    <dbReference type="NCBI Taxonomy" id="526222"/>
    <lineage>
        <taxon>Bacteria</taxon>
        <taxon>Pseudomonadati</taxon>
        <taxon>Thermodesulfobacteriota</taxon>
        <taxon>Desulfovibrionia</taxon>
        <taxon>Desulfovibrionales</taxon>
        <taxon>Desulfovibrionaceae</taxon>
        <taxon>Maridesulfovibrio</taxon>
    </lineage>
</organism>
<dbReference type="STRING" id="526222.Desal_2628"/>
<evidence type="ECO:0000259" key="6">
    <source>
        <dbReference type="Pfam" id="PF02826"/>
    </source>
</evidence>
<keyword evidence="3" id="KW-0520">NAD</keyword>
<dbReference type="RefSeq" id="WP_015852498.1">
    <property type="nucleotide sequence ID" value="NC_012881.1"/>
</dbReference>
<dbReference type="PROSITE" id="PS00670">
    <property type="entry name" value="D_2_HYDROXYACID_DH_2"/>
    <property type="match status" value="1"/>
</dbReference>
<feature type="domain" description="D-isomer specific 2-hydroxyacid dehydrogenase catalytic" evidence="5">
    <location>
        <begin position="23"/>
        <end position="318"/>
    </location>
</feature>
<evidence type="ECO:0000256" key="1">
    <source>
        <dbReference type="ARBA" id="ARBA00005854"/>
    </source>
</evidence>
<dbReference type="PANTHER" id="PTHR43761">
    <property type="entry name" value="D-ISOMER SPECIFIC 2-HYDROXYACID DEHYDROGENASE FAMILY PROTEIN (AFU_ORTHOLOGUE AFUA_1G13630)"/>
    <property type="match status" value="1"/>
</dbReference>
<dbReference type="PANTHER" id="PTHR43761:SF1">
    <property type="entry name" value="D-ISOMER SPECIFIC 2-HYDROXYACID DEHYDROGENASE CATALYTIC DOMAIN-CONTAINING PROTEIN-RELATED"/>
    <property type="match status" value="1"/>
</dbReference>
<reference evidence="7 8" key="1">
    <citation type="submission" date="2009-06" db="EMBL/GenBank/DDBJ databases">
        <title>Complete sequence of Desulfovibrio salexigens DSM 2638.</title>
        <authorList>
            <consortium name="US DOE Joint Genome Institute"/>
            <person name="Lucas S."/>
            <person name="Copeland A."/>
            <person name="Lapidus A."/>
            <person name="Glavina del Rio T."/>
            <person name="Tice H."/>
            <person name="Bruce D."/>
            <person name="Goodwin L."/>
            <person name="Pitluck S."/>
            <person name="Munk A.C."/>
            <person name="Brettin T."/>
            <person name="Detter J.C."/>
            <person name="Han C."/>
            <person name="Tapia R."/>
            <person name="Larimer F."/>
            <person name="Land M."/>
            <person name="Hauser L."/>
            <person name="Kyrpides N."/>
            <person name="Anderson I."/>
            <person name="Wall J.D."/>
            <person name="Arkin A.P."/>
            <person name="Dehal P."/>
            <person name="Chivian D."/>
            <person name="Giles B."/>
            <person name="Hazen T.C."/>
        </authorList>
    </citation>
    <scope>NUCLEOTIDE SEQUENCE [LARGE SCALE GENOMIC DNA]</scope>
    <source>
        <strain evidence="8">ATCC 14822 / DSM 2638 / NCIMB 8403 / VKM B-1763</strain>
    </source>
</reference>
<dbReference type="InterPro" id="IPR050418">
    <property type="entry name" value="D-iso_2-hydroxyacid_DH_PdxB"/>
</dbReference>
<dbReference type="GO" id="GO:0051287">
    <property type="term" value="F:NAD binding"/>
    <property type="evidence" value="ECO:0007669"/>
    <property type="project" value="InterPro"/>
</dbReference>
<dbReference type="SUPFAM" id="SSF52283">
    <property type="entry name" value="Formate/glycerate dehydrogenase catalytic domain-like"/>
    <property type="match status" value="1"/>
</dbReference>
<dbReference type="SUPFAM" id="SSF51735">
    <property type="entry name" value="NAD(P)-binding Rossmann-fold domains"/>
    <property type="match status" value="1"/>
</dbReference>
<gene>
    <name evidence="7" type="ordered locus">Desal_2628</name>
</gene>
<dbReference type="KEGG" id="dsa:Desal_2628"/>
<dbReference type="CDD" id="cd12162">
    <property type="entry name" value="2-Hacid_dh_4"/>
    <property type="match status" value="1"/>
</dbReference>
<protein>
    <submittedName>
        <fullName evidence="7">D-isomer specific 2-hydroxyacid dehydrogenase NAD-binding</fullName>
    </submittedName>
</protein>
<evidence type="ECO:0000256" key="4">
    <source>
        <dbReference type="RuleBase" id="RU003719"/>
    </source>
</evidence>
<evidence type="ECO:0000256" key="2">
    <source>
        <dbReference type="ARBA" id="ARBA00023002"/>
    </source>
</evidence>
<dbReference type="GO" id="GO:0016616">
    <property type="term" value="F:oxidoreductase activity, acting on the CH-OH group of donors, NAD or NADP as acceptor"/>
    <property type="evidence" value="ECO:0007669"/>
    <property type="project" value="InterPro"/>
</dbReference>
<comment type="similarity">
    <text evidence="1 4">Belongs to the D-isomer specific 2-hydroxyacid dehydrogenase family.</text>
</comment>
<dbReference type="InterPro" id="IPR036291">
    <property type="entry name" value="NAD(P)-bd_dom_sf"/>
</dbReference>
<dbReference type="HOGENOM" id="CLU_019796_1_3_7"/>
<dbReference type="FunFam" id="3.40.50.720:FF:000203">
    <property type="entry name" value="D-3-phosphoglycerate dehydrogenase (SerA)"/>
    <property type="match status" value="1"/>
</dbReference>
<dbReference type="InterPro" id="IPR006139">
    <property type="entry name" value="D-isomer_2_OHA_DH_cat_dom"/>
</dbReference>
<sequence length="320" mass="34687">MKTVILDSYTLNPGDNPWTGLDELCELAVYDRTKPEQILERAAEADIILTNKTVLDADTIKALPKLKFISVLATGYNVVDLDAAAARNIPVSNVPGYSPPSVAQHVFAMILNHANRVALHDQAVKEGQWAQQEDFCFWNAPLIELAGKKMGIVGFGAIGQKVGTIANSFGMEVLAYAPRPKPEPQYSPFKFVSLKKLFREADVVSLHCPLTAENEKFINKELLSSMKANAYLINTARGPLVDESDLAEALTEGVIAGAALDVVEKEPMLPGNPLSGTPNLTITPHIAWATLEARTRLTEITVTNVKAFLQGKAVNVVNGI</sequence>
<keyword evidence="8" id="KW-1185">Reference proteome</keyword>
<evidence type="ECO:0000256" key="3">
    <source>
        <dbReference type="ARBA" id="ARBA00023027"/>
    </source>
</evidence>
<dbReference type="OrthoDB" id="9793626at2"/>
<dbReference type="eggNOG" id="COG1052">
    <property type="taxonomic scope" value="Bacteria"/>
</dbReference>